<dbReference type="GO" id="GO:0106310">
    <property type="term" value="F:protein serine kinase activity"/>
    <property type="evidence" value="ECO:0007669"/>
    <property type="project" value="RHEA"/>
</dbReference>
<dbReference type="PROSITE" id="PS00108">
    <property type="entry name" value="PROTEIN_KINASE_ST"/>
    <property type="match status" value="1"/>
</dbReference>
<dbReference type="InterPro" id="IPR000961">
    <property type="entry name" value="AGC-kinase_C"/>
</dbReference>
<dbReference type="InterPro" id="IPR017441">
    <property type="entry name" value="Protein_kinase_ATP_BS"/>
</dbReference>
<evidence type="ECO:0000313" key="15">
    <source>
        <dbReference type="EMBL" id="ORY73180.1"/>
    </source>
</evidence>
<dbReference type="InterPro" id="IPR017892">
    <property type="entry name" value="Pkinase_C"/>
</dbReference>
<dbReference type="PROSITE" id="PS51285">
    <property type="entry name" value="AGC_KINASE_CTER"/>
    <property type="match status" value="1"/>
</dbReference>
<comment type="catalytic activity">
    <reaction evidence="8">
        <text>L-threonyl-[protein] + ATP = O-phospho-L-threonyl-[protein] + ADP + H(+)</text>
        <dbReference type="Rhea" id="RHEA:46608"/>
        <dbReference type="Rhea" id="RHEA-COMP:11060"/>
        <dbReference type="Rhea" id="RHEA-COMP:11605"/>
        <dbReference type="ChEBI" id="CHEBI:15378"/>
        <dbReference type="ChEBI" id="CHEBI:30013"/>
        <dbReference type="ChEBI" id="CHEBI:30616"/>
        <dbReference type="ChEBI" id="CHEBI:61977"/>
        <dbReference type="ChEBI" id="CHEBI:456216"/>
        <dbReference type="EC" id="2.7.11.1"/>
    </reaction>
</comment>
<organism evidence="15 16">
    <name type="scientific">Neocallimastix californiae</name>
    <dbReference type="NCBI Taxonomy" id="1754190"/>
    <lineage>
        <taxon>Eukaryota</taxon>
        <taxon>Fungi</taxon>
        <taxon>Fungi incertae sedis</taxon>
        <taxon>Chytridiomycota</taxon>
        <taxon>Chytridiomycota incertae sedis</taxon>
        <taxon>Neocallimastigomycetes</taxon>
        <taxon>Neocallimastigales</taxon>
        <taxon>Neocallimastigaceae</taxon>
        <taxon>Neocallimastix</taxon>
    </lineage>
</organism>
<comment type="caution">
    <text evidence="15">The sequence shown here is derived from an EMBL/GenBank/DDBJ whole genome shotgun (WGS) entry which is preliminary data.</text>
</comment>
<evidence type="ECO:0000259" key="13">
    <source>
        <dbReference type="PROSITE" id="PS50011"/>
    </source>
</evidence>
<keyword evidence="5 10" id="KW-0547">Nucleotide-binding</keyword>
<evidence type="ECO:0000256" key="5">
    <source>
        <dbReference type="ARBA" id="ARBA00022741"/>
    </source>
</evidence>
<keyword evidence="3" id="KW-0597">Phosphoprotein</keyword>
<gene>
    <name evidence="15" type="ORF">LY90DRAFT_503304</name>
</gene>
<dbReference type="InterPro" id="IPR035892">
    <property type="entry name" value="C2_domain_sf"/>
</dbReference>
<dbReference type="Proteomes" id="UP000193920">
    <property type="component" value="Unassembled WGS sequence"/>
</dbReference>
<dbReference type="Pfam" id="PF00168">
    <property type="entry name" value="C2"/>
    <property type="match status" value="1"/>
</dbReference>
<dbReference type="InterPro" id="IPR000719">
    <property type="entry name" value="Prot_kinase_dom"/>
</dbReference>
<feature type="binding site" evidence="10">
    <location>
        <position position="238"/>
    </location>
    <ligand>
        <name>ATP</name>
        <dbReference type="ChEBI" id="CHEBI:30616"/>
    </ligand>
</feature>
<feature type="region of interest" description="Disordered" evidence="11">
    <location>
        <begin position="11"/>
        <end position="66"/>
    </location>
</feature>
<feature type="domain" description="Protein kinase" evidence="13">
    <location>
        <begin position="209"/>
        <end position="466"/>
    </location>
</feature>
<dbReference type="SUPFAM" id="SSF56112">
    <property type="entry name" value="Protein kinase-like (PK-like)"/>
    <property type="match status" value="1"/>
</dbReference>
<feature type="domain" description="C2" evidence="12">
    <location>
        <begin position="51"/>
        <end position="175"/>
    </location>
</feature>
<dbReference type="EC" id="2.7.11.1" evidence="1"/>
<dbReference type="InterPro" id="IPR008271">
    <property type="entry name" value="Ser/Thr_kinase_AS"/>
</dbReference>
<evidence type="ECO:0000256" key="1">
    <source>
        <dbReference type="ARBA" id="ARBA00012513"/>
    </source>
</evidence>
<dbReference type="InterPro" id="IPR011009">
    <property type="entry name" value="Kinase-like_dom_sf"/>
</dbReference>
<dbReference type="SUPFAM" id="SSF49562">
    <property type="entry name" value="C2 domain (Calcium/lipid-binding domain, CaLB)"/>
    <property type="match status" value="1"/>
</dbReference>
<dbReference type="PROSITE" id="PS00107">
    <property type="entry name" value="PROTEIN_KINASE_ATP"/>
    <property type="match status" value="1"/>
</dbReference>
<dbReference type="SMART" id="SM00220">
    <property type="entry name" value="S_TKc"/>
    <property type="match status" value="1"/>
</dbReference>
<keyword evidence="7 10" id="KW-0067">ATP-binding</keyword>
<evidence type="ECO:0000256" key="11">
    <source>
        <dbReference type="SAM" id="MobiDB-lite"/>
    </source>
</evidence>
<dbReference type="PANTHER" id="PTHR24351">
    <property type="entry name" value="RIBOSOMAL PROTEIN S6 KINASE"/>
    <property type="match status" value="1"/>
</dbReference>
<dbReference type="GO" id="GO:0004674">
    <property type="term" value="F:protein serine/threonine kinase activity"/>
    <property type="evidence" value="ECO:0007669"/>
    <property type="project" value="UniProtKB-KW"/>
</dbReference>
<keyword evidence="16" id="KW-1185">Reference proteome</keyword>
<sequence>MSSFRQLFFKKDQQMNISSPVPQQSTAPPKGPLPKYPSNIEPQHPNRQYQEYHTKEHDPRRDSGIPTGQLYVKVVEARDLLVKNSMSKPYCVVEFEKNEFVTREAVKTTIGTNSDGEMVTSSIWNHDATFDVSRVDGEVTVSIWDRSIKDGEENFLGMMRIRPPHEHAKPVDNWFRLLPRHKNEVVKGALRLKLMYKKIASKPLSANDFELLKVLGKGSFGKVLQVRKKDTNRIYAMKVLNKKDIVERQEIQHTLSERNVLIQAQNPFLVGLKFSFQTPEKLYLVLDYMNGGELFYHLQNETAFSEERAKFYTAELVLALRHLHKYNIVYRDLKPENILLDSNGHVALTDFGLCKENVSFDDTTNTFCGTAEYLAPEVLTGQGYGKAVDWWSLGILFFEMTTGLPPFYSENTNLMYKKILHNKLLFPPGYSELGQSLVRGLLERDPRRRLGGGPSDATEVQKHPFFAGMDWEKLYKKQYKPPFKPKVESETDTSNFDPCFTEEMSVESLSNKQSAPLSDSVQQNFKGFTFTDDERLESVNSLSHSIQSLKLNSVPERY</sequence>
<dbReference type="GO" id="GO:0005524">
    <property type="term" value="F:ATP binding"/>
    <property type="evidence" value="ECO:0007669"/>
    <property type="project" value="UniProtKB-UniRule"/>
</dbReference>
<evidence type="ECO:0000256" key="9">
    <source>
        <dbReference type="ARBA" id="ARBA00048679"/>
    </source>
</evidence>
<dbReference type="FunFam" id="1.10.510.10:FF:000008">
    <property type="entry name" value="Non-specific serine/threonine protein kinase"/>
    <property type="match status" value="1"/>
</dbReference>
<dbReference type="FunFam" id="3.30.200.20:FF:000048">
    <property type="entry name" value="Non-specific serine/threonine protein kinase"/>
    <property type="match status" value="1"/>
</dbReference>
<dbReference type="PROSITE" id="PS50011">
    <property type="entry name" value="PROTEIN_KINASE_DOM"/>
    <property type="match status" value="1"/>
</dbReference>
<name>A0A1Y2ENM8_9FUNG</name>
<evidence type="ECO:0000256" key="10">
    <source>
        <dbReference type="PROSITE-ProRule" id="PRU10141"/>
    </source>
</evidence>
<dbReference type="SMART" id="SM00239">
    <property type="entry name" value="C2"/>
    <property type="match status" value="1"/>
</dbReference>
<dbReference type="Pfam" id="PF00069">
    <property type="entry name" value="Pkinase"/>
    <property type="match status" value="1"/>
</dbReference>
<keyword evidence="6 15" id="KW-0418">Kinase</keyword>
<evidence type="ECO:0000256" key="6">
    <source>
        <dbReference type="ARBA" id="ARBA00022777"/>
    </source>
</evidence>
<dbReference type="Gene3D" id="1.10.510.10">
    <property type="entry name" value="Transferase(Phosphotransferase) domain 1"/>
    <property type="match status" value="1"/>
</dbReference>
<dbReference type="SMART" id="SM00133">
    <property type="entry name" value="S_TK_X"/>
    <property type="match status" value="1"/>
</dbReference>
<dbReference type="PROSITE" id="PS50004">
    <property type="entry name" value="C2"/>
    <property type="match status" value="1"/>
</dbReference>
<keyword evidence="4" id="KW-0808">Transferase</keyword>
<dbReference type="InterPro" id="IPR000008">
    <property type="entry name" value="C2_dom"/>
</dbReference>
<dbReference type="EMBL" id="MCOG01000035">
    <property type="protein sequence ID" value="ORY73180.1"/>
    <property type="molecule type" value="Genomic_DNA"/>
</dbReference>
<feature type="compositionally biased region" description="Polar residues" evidence="11">
    <location>
        <begin position="14"/>
        <end position="27"/>
    </location>
</feature>
<evidence type="ECO:0000256" key="8">
    <source>
        <dbReference type="ARBA" id="ARBA00047899"/>
    </source>
</evidence>
<evidence type="ECO:0000259" key="12">
    <source>
        <dbReference type="PROSITE" id="PS50004"/>
    </source>
</evidence>
<evidence type="ECO:0000256" key="4">
    <source>
        <dbReference type="ARBA" id="ARBA00022679"/>
    </source>
</evidence>
<evidence type="ECO:0000313" key="16">
    <source>
        <dbReference type="Proteomes" id="UP000193920"/>
    </source>
</evidence>
<feature type="domain" description="AGC-kinase C-terminal" evidence="14">
    <location>
        <begin position="467"/>
        <end position="540"/>
    </location>
</feature>
<dbReference type="AlphaFoldDB" id="A0A1Y2ENM8"/>
<proteinExistence type="predicted"/>
<evidence type="ECO:0000256" key="7">
    <source>
        <dbReference type="ARBA" id="ARBA00022840"/>
    </source>
</evidence>
<dbReference type="Pfam" id="PF00433">
    <property type="entry name" value="Pkinase_C"/>
    <property type="match status" value="1"/>
</dbReference>
<dbReference type="OrthoDB" id="63267at2759"/>
<evidence type="ECO:0000256" key="3">
    <source>
        <dbReference type="ARBA" id="ARBA00022553"/>
    </source>
</evidence>
<keyword evidence="2" id="KW-0723">Serine/threonine-protein kinase</keyword>
<protein>
    <recommendedName>
        <fullName evidence="1">non-specific serine/threonine protein kinase</fullName>
        <ecNumber evidence="1">2.7.11.1</ecNumber>
    </recommendedName>
</protein>
<dbReference type="Gene3D" id="3.30.200.20">
    <property type="entry name" value="Phosphorylase Kinase, domain 1"/>
    <property type="match status" value="1"/>
</dbReference>
<comment type="catalytic activity">
    <reaction evidence="9">
        <text>L-seryl-[protein] + ATP = O-phospho-L-seryl-[protein] + ADP + H(+)</text>
        <dbReference type="Rhea" id="RHEA:17989"/>
        <dbReference type="Rhea" id="RHEA-COMP:9863"/>
        <dbReference type="Rhea" id="RHEA-COMP:11604"/>
        <dbReference type="ChEBI" id="CHEBI:15378"/>
        <dbReference type="ChEBI" id="CHEBI:29999"/>
        <dbReference type="ChEBI" id="CHEBI:30616"/>
        <dbReference type="ChEBI" id="CHEBI:83421"/>
        <dbReference type="ChEBI" id="CHEBI:456216"/>
        <dbReference type="EC" id="2.7.11.1"/>
    </reaction>
</comment>
<dbReference type="STRING" id="1754190.A0A1Y2ENM8"/>
<evidence type="ECO:0000259" key="14">
    <source>
        <dbReference type="PROSITE" id="PS51285"/>
    </source>
</evidence>
<dbReference type="Gene3D" id="2.60.40.150">
    <property type="entry name" value="C2 domain"/>
    <property type="match status" value="1"/>
</dbReference>
<feature type="compositionally biased region" description="Basic and acidic residues" evidence="11">
    <location>
        <begin position="50"/>
        <end position="63"/>
    </location>
</feature>
<reference evidence="15 16" key="1">
    <citation type="submission" date="2016-08" db="EMBL/GenBank/DDBJ databases">
        <title>A Parts List for Fungal Cellulosomes Revealed by Comparative Genomics.</title>
        <authorList>
            <consortium name="DOE Joint Genome Institute"/>
            <person name="Haitjema C.H."/>
            <person name="Gilmore S.P."/>
            <person name="Henske J.K."/>
            <person name="Solomon K.V."/>
            <person name="De Groot R."/>
            <person name="Kuo A."/>
            <person name="Mondo S.J."/>
            <person name="Salamov A.A."/>
            <person name="Labutti K."/>
            <person name="Zhao Z."/>
            <person name="Chiniquy J."/>
            <person name="Barry K."/>
            <person name="Brewer H.M."/>
            <person name="Purvine S.O."/>
            <person name="Wright A.T."/>
            <person name="Boxma B."/>
            <person name="Van Alen T."/>
            <person name="Hackstein J.H."/>
            <person name="Baker S.E."/>
            <person name="Grigoriev I.V."/>
            <person name="O'Malley M.A."/>
        </authorList>
    </citation>
    <scope>NUCLEOTIDE SEQUENCE [LARGE SCALE GENOMIC DNA]</scope>
    <source>
        <strain evidence="15 16">G1</strain>
    </source>
</reference>
<accession>A0A1Y2ENM8</accession>
<evidence type="ECO:0000256" key="2">
    <source>
        <dbReference type="ARBA" id="ARBA00022527"/>
    </source>
</evidence>